<dbReference type="InterPro" id="IPR033469">
    <property type="entry name" value="CYTH-like_dom_sf"/>
</dbReference>
<dbReference type="Gene3D" id="2.40.320.10">
    <property type="entry name" value="Hypothetical Protein Pfu-838710-001"/>
    <property type="match status" value="1"/>
</dbReference>
<organism evidence="2 3">
    <name type="scientific">Enterococcus sulfureus ATCC 49903</name>
    <dbReference type="NCBI Taxonomy" id="1140003"/>
    <lineage>
        <taxon>Bacteria</taxon>
        <taxon>Bacillati</taxon>
        <taxon>Bacillota</taxon>
        <taxon>Bacilli</taxon>
        <taxon>Lactobacillales</taxon>
        <taxon>Enterococcaceae</taxon>
        <taxon>Enterococcus</taxon>
    </lineage>
</organism>
<name>S0L3B0_9ENTE</name>
<accession>S0L3B0</accession>
<dbReference type="eggNOG" id="COG4116">
    <property type="taxonomic scope" value="Bacteria"/>
</dbReference>
<dbReference type="PROSITE" id="PS51707">
    <property type="entry name" value="CYTH"/>
    <property type="match status" value="1"/>
</dbReference>
<dbReference type="Pfam" id="PF01928">
    <property type="entry name" value="CYTH"/>
    <property type="match status" value="1"/>
</dbReference>
<keyword evidence="3" id="KW-1185">Reference proteome</keyword>
<dbReference type="EMBL" id="ASWO01000001">
    <property type="protein sequence ID" value="EOT87131.1"/>
    <property type="molecule type" value="Genomic_DNA"/>
</dbReference>
<dbReference type="PATRIC" id="fig|1140003.3.peg.185"/>
<reference evidence="2 3" key="1">
    <citation type="submission" date="2013-03" db="EMBL/GenBank/DDBJ databases">
        <title>The Genome Sequence of Enterococcus sulfureus ATCC_49903 (PacBio/Illumina hybrid assembly).</title>
        <authorList>
            <consortium name="The Broad Institute Genomics Platform"/>
            <consortium name="The Broad Institute Genome Sequencing Center for Infectious Disease"/>
            <person name="Earl A."/>
            <person name="Russ C."/>
            <person name="Gilmore M."/>
            <person name="Surin D."/>
            <person name="Walker B."/>
            <person name="Young S."/>
            <person name="Zeng Q."/>
            <person name="Gargeya S."/>
            <person name="Fitzgerald M."/>
            <person name="Haas B."/>
            <person name="Abouelleil A."/>
            <person name="Allen A.W."/>
            <person name="Alvarado L."/>
            <person name="Arachchi H.M."/>
            <person name="Berlin A.M."/>
            <person name="Chapman S.B."/>
            <person name="Gainer-Dewar J."/>
            <person name="Goldberg J."/>
            <person name="Griggs A."/>
            <person name="Gujja S."/>
            <person name="Hansen M."/>
            <person name="Howarth C."/>
            <person name="Imamovic A."/>
            <person name="Ireland A."/>
            <person name="Larimer J."/>
            <person name="McCowan C."/>
            <person name="Murphy C."/>
            <person name="Pearson M."/>
            <person name="Poon T.W."/>
            <person name="Priest M."/>
            <person name="Roberts A."/>
            <person name="Saif S."/>
            <person name="Shea T."/>
            <person name="Sisk P."/>
            <person name="Sykes S."/>
            <person name="Wortman J."/>
            <person name="Nusbaum C."/>
            <person name="Birren B."/>
        </authorList>
    </citation>
    <scope>NUCLEOTIDE SEQUENCE [LARGE SCALE GENOMIC DNA]</scope>
    <source>
        <strain evidence="2 3">ATCC 49903</strain>
    </source>
</reference>
<protein>
    <recommendedName>
        <fullName evidence="1">CYTH domain-containing protein</fullName>
    </recommendedName>
</protein>
<dbReference type="InterPro" id="IPR009195">
    <property type="entry name" value="Uncharacterised_YjbK"/>
</dbReference>
<dbReference type="SUPFAM" id="SSF55154">
    <property type="entry name" value="CYTH-like phosphatases"/>
    <property type="match status" value="1"/>
</dbReference>
<sequence>MSQELEIEFKTLLEEETYTRLRQDFPTSTCYKQTNYYFDTPDFQLKQLGCGLRIRVFDTYGELTLKSPQTTGLLETTDRLTLEELTDYLEHDTIKPNGEVATYLKKLAIEANAVHCFADLATTRCEITLEEGLLALDESRYGTSGHDYELELEVDAKHADDEHFYAFLKKYNIVYQPAQNKIQRAFAERKKNQ</sequence>
<gene>
    <name evidence="2" type="ORF">I573_00187</name>
</gene>
<proteinExistence type="predicted"/>
<evidence type="ECO:0000313" key="3">
    <source>
        <dbReference type="Proteomes" id="UP000015961"/>
    </source>
</evidence>
<feature type="domain" description="CYTH" evidence="1">
    <location>
        <begin position="4"/>
        <end position="192"/>
    </location>
</feature>
<dbReference type="RefSeq" id="WP_016184679.1">
    <property type="nucleotide sequence ID" value="NZ_ASWO01000001.1"/>
</dbReference>
<dbReference type="CDD" id="cd07762">
    <property type="entry name" value="CYTH-like_Pase_1"/>
    <property type="match status" value="1"/>
</dbReference>
<evidence type="ECO:0000313" key="2">
    <source>
        <dbReference type="EMBL" id="EOT87131.1"/>
    </source>
</evidence>
<dbReference type="Proteomes" id="UP000015961">
    <property type="component" value="Unassembled WGS sequence"/>
</dbReference>
<dbReference type="STRING" id="1140003.OMY_00188"/>
<dbReference type="SMART" id="SM01118">
    <property type="entry name" value="CYTH"/>
    <property type="match status" value="1"/>
</dbReference>
<dbReference type="InterPro" id="IPR023577">
    <property type="entry name" value="CYTH_domain"/>
</dbReference>
<dbReference type="PIRSF" id="PIRSF012526">
    <property type="entry name" value="CYTH_UCP012526"/>
    <property type="match status" value="1"/>
</dbReference>
<dbReference type="OrthoDB" id="384378at2"/>
<evidence type="ECO:0000259" key="1">
    <source>
        <dbReference type="PROSITE" id="PS51707"/>
    </source>
</evidence>
<comment type="caution">
    <text evidence="2">The sequence shown here is derived from an EMBL/GenBank/DDBJ whole genome shotgun (WGS) entry which is preliminary data.</text>
</comment>
<dbReference type="AlphaFoldDB" id="S0L3B0"/>